<dbReference type="GO" id="GO:0019941">
    <property type="term" value="P:modification-dependent protein catabolic process"/>
    <property type="evidence" value="ECO:0007669"/>
    <property type="project" value="UniProtKB-UniRule"/>
</dbReference>
<keyword evidence="12" id="KW-1185">Reference proteome</keyword>
<comment type="function">
    <text evidence="9">Component of the proteasome core, a large protease complex with broad specificity involved in protein degradation.</text>
</comment>
<evidence type="ECO:0000256" key="5">
    <source>
        <dbReference type="ARBA" id="ARBA00022801"/>
    </source>
</evidence>
<evidence type="ECO:0000256" key="1">
    <source>
        <dbReference type="ARBA" id="ARBA00001198"/>
    </source>
</evidence>
<keyword evidence="7 9" id="KW-0647">Proteasome</keyword>
<comment type="subcellular location">
    <subcellularLocation>
        <location evidence="9">Cytoplasm</location>
    </subcellularLocation>
</comment>
<dbReference type="Gene3D" id="3.60.20.10">
    <property type="entry name" value="Glutamine Phosphoribosylpyrophosphate, subunit 1, domain 1"/>
    <property type="match status" value="1"/>
</dbReference>
<keyword evidence="6 9" id="KW-0068">Autocatalytic cleavage</keyword>
<dbReference type="InterPro" id="IPR023333">
    <property type="entry name" value="Proteasome_suB-type"/>
</dbReference>
<proteinExistence type="inferred from homology"/>
<evidence type="ECO:0000313" key="11">
    <source>
        <dbReference type="EMBL" id="KAA9377564.1"/>
    </source>
</evidence>
<dbReference type="EMBL" id="VYTZ01000006">
    <property type="protein sequence ID" value="KAA9377564.1"/>
    <property type="molecule type" value="Genomic_DNA"/>
</dbReference>
<comment type="similarity">
    <text evidence="9">Belongs to the peptidase T1B family.</text>
</comment>
<protein>
    <recommendedName>
        <fullName evidence="9 10">Proteasome subunit beta</fullName>
        <ecNumber evidence="9 10">3.4.25.1</ecNumber>
    </recommendedName>
    <alternativeName>
        <fullName evidence="9">20S proteasome beta subunit</fullName>
    </alternativeName>
    <alternativeName>
        <fullName evidence="9">Proteasome core protein PrcB</fullName>
    </alternativeName>
</protein>
<sequence length="284" mass="30477">MLGGSRVASQPAWMNSLFIDTGSSSFTEFLGAHAPNLLPTRAQTLAAPVGEQIPHATTIVAATCEGGVVMAGDRRATSGNIISQRDIEKVFRTDDYSCMGIAGTASLGIEVARLYRVELEHYEKREGRSLSTEGKAHRLATMIRENLAMAMQGLAVVPLFAAYDPARDGGRIFSYDVGGGPYEQFGYHSIGSGSIFARGSLKKLYRENSSAQDAVLACLHALYDAADDDSATGGPDVTRRIWPVVSVITADGFRRLPDDEVAEFVESMLETRMAAPEGPTAPLR</sequence>
<dbReference type="CDD" id="cd01906">
    <property type="entry name" value="proteasome_protease_HslV"/>
    <property type="match status" value="1"/>
</dbReference>
<dbReference type="InterPro" id="IPR029055">
    <property type="entry name" value="Ntn_hydrolases_N"/>
</dbReference>
<evidence type="ECO:0000256" key="10">
    <source>
        <dbReference type="NCBIfam" id="TIGR03690"/>
    </source>
</evidence>
<comment type="catalytic activity">
    <reaction evidence="1 9">
        <text>Cleavage of peptide bonds with very broad specificity.</text>
        <dbReference type="EC" id="3.4.25.1"/>
    </reaction>
</comment>
<reference evidence="11 12" key="1">
    <citation type="submission" date="2019-09" db="EMBL/GenBank/DDBJ databases">
        <title>Screening of Novel Bioactive Compounds from Soil-Associated.</title>
        <authorList>
            <person name="Gong X."/>
        </authorList>
    </citation>
    <scope>NUCLEOTIDE SEQUENCE [LARGE SCALE GENOMIC DNA]</scope>
    <source>
        <strain evidence="11 12">Gxj-6</strain>
    </source>
</reference>
<comment type="caution">
    <text evidence="11">The sequence shown here is derived from an EMBL/GenBank/DDBJ whole genome shotgun (WGS) entry which is preliminary data.</text>
</comment>
<keyword evidence="5 9" id="KW-0378">Hydrolase</keyword>
<dbReference type="SUPFAM" id="SSF56235">
    <property type="entry name" value="N-terminal nucleophile aminohydrolases (Ntn hydrolases)"/>
    <property type="match status" value="1"/>
</dbReference>
<dbReference type="InterPro" id="IPR022483">
    <property type="entry name" value="PSB_actinobac"/>
</dbReference>
<evidence type="ECO:0000256" key="3">
    <source>
        <dbReference type="ARBA" id="ARBA00022670"/>
    </source>
</evidence>
<comment type="activity regulation">
    <text evidence="9">The formation of the proteasomal ATPase ARC-20S proteasome complex, likely via the docking of the C-termini of ARC into the intersubunit pockets in the alpha-rings, may trigger opening of the gate for substrate entry. Interconversion between the open-gate and close-gate conformations leads to a dynamic regulation of the 20S proteasome proteolysis activity.</text>
</comment>
<feature type="propeptide" id="PRO_5023971596" description="Removed in mature form; by autocatalysis" evidence="9">
    <location>
        <begin position="1"/>
        <end position="56"/>
    </location>
</feature>
<keyword evidence="3 9" id="KW-0645">Protease</keyword>
<dbReference type="PANTHER" id="PTHR32194">
    <property type="entry name" value="METALLOPROTEASE TLDD"/>
    <property type="match status" value="1"/>
</dbReference>
<accession>A0A5J5K3W9</accession>
<keyword evidence="4 9" id="KW-0888">Threonine protease</keyword>
<dbReference type="GO" id="GO:0010498">
    <property type="term" value="P:proteasomal protein catabolic process"/>
    <property type="evidence" value="ECO:0007669"/>
    <property type="project" value="UniProtKB-UniRule"/>
</dbReference>
<evidence type="ECO:0000256" key="8">
    <source>
        <dbReference type="ARBA" id="ARBA00023145"/>
    </source>
</evidence>
<evidence type="ECO:0000313" key="12">
    <source>
        <dbReference type="Proteomes" id="UP000327011"/>
    </source>
</evidence>
<evidence type="ECO:0000256" key="9">
    <source>
        <dbReference type="HAMAP-Rule" id="MF_02113"/>
    </source>
</evidence>
<evidence type="ECO:0000256" key="2">
    <source>
        <dbReference type="ARBA" id="ARBA00022490"/>
    </source>
</evidence>
<evidence type="ECO:0000256" key="7">
    <source>
        <dbReference type="ARBA" id="ARBA00022942"/>
    </source>
</evidence>
<dbReference type="Proteomes" id="UP000327011">
    <property type="component" value="Unassembled WGS sequence"/>
</dbReference>
<organism evidence="11 12">
    <name type="scientific">Microbispora cellulosiformans</name>
    <dbReference type="NCBI Taxonomy" id="2614688"/>
    <lineage>
        <taxon>Bacteria</taxon>
        <taxon>Bacillati</taxon>
        <taxon>Actinomycetota</taxon>
        <taxon>Actinomycetes</taxon>
        <taxon>Streptosporangiales</taxon>
        <taxon>Streptosporangiaceae</taxon>
        <taxon>Microbispora</taxon>
    </lineage>
</organism>
<evidence type="ECO:0000256" key="6">
    <source>
        <dbReference type="ARBA" id="ARBA00022813"/>
    </source>
</evidence>
<dbReference type="Pfam" id="PF00227">
    <property type="entry name" value="Proteasome"/>
    <property type="match status" value="1"/>
</dbReference>
<dbReference type="UniPathway" id="UPA00997"/>
<feature type="active site" description="Nucleophile" evidence="9">
    <location>
        <position position="57"/>
    </location>
</feature>
<comment type="pathway">
    <text evidence="9">Protein degradation; proteasomal Pup-dependent pathway.</text>
</comment>
<keyword evidence="8 9" id="KW-0865">Zymogen</keyword>
<dbReference type="PANTHER" id="PTHR32194:SF0">
    <property type="entry name" value="ATP-DEPENDENT PROTEASE SUBUNIT HSLV"/>
    <property type="match status" value="1"/>
</dbReference>
<keyword evidence="2 9" id="KW-0963">Cytoplasm</keyword>
<dbReference type="GO" id="GO:0005737">
    <property type="term" value="C:cytoplasm"/>
    <property type="evidence" value="ECO:0007669"/>
    <property type="project" value="UniProtKB-SubCell"/>
</dbReference>
<dbReference type="PROSITE" id="PS51476">
    <property type="entry name" value="PROTEASOME_BETA_2"/>
    <property type="match status" value="1"/>
</dbReference>
<name>A0A5J5K3W9_9ACTN</name>
<dbReference type="AlphaFoldDB" id="A0A5J5K3W9"/>
<evidence type="ECO:0000256" key="4">
    <source>
        <dbReference type="ARBA" id="ARBA00022698"/>
    </source>
</evidence>
<dbReference type="HAMAP" id="MF_02113_B">
    <property type="entry name" value="Proteasome_B_B"/>
    <property type="match status" value="1"/>
</dbReference>
<dbReference type="GO" id="GO:0019774">
    <property type="term" value="C:proteasome core complex, beta-subunit complex"/>
    <property type="evidence" value="ECO:0007669"/>
    <property type="project" value="UniProtKB-UniRule"/>
</dbReference>
<dbReference type="NCBIfam" id="TIGR03690">
    <property type="entry name" value="20S_bact_beta"/>
    <property type="match status" value="1"/>
</dbReference>
<gene>
    <name evidence="9 11" type="primary">prcB</name>
    <name evidence="11" type="ORF">F5972_18200</name>
</gene>
<dbReference type="InterPro" id="IPR001353">
    <property type="entry name" value="Proteasome_sua/b"/>
</dbReference>
<comment type="subunit">
    <text evidence="9">The 20S proteasome core is composed of 14 alpha and 14 beta subunits that assemble into four stacked heptameric rings, resulting in a barrel-shaped structure. The two inner rings, each composed of seven catalytic beta subunits, are sandwiched by two outer rings, each composed of seven alpha subunits. The catalytic chamber with the active sites is on the inside of the barrel. Has a gated structure, the ends of the cylinder being occluded by the N-termini of the alpha-subunits. Is capped by the proteasome-associated ATPase, ARC.</text>
</comment>
<dbReference type="GO" id="GO:0004298">
    <property type="term" value="F:threonine-type endopeptidase activity"/>
    <property type="evidence" value="ECO:0007669"/>
    <property type="project" value="UniProtKB-UniRule"/>
</dbReference>
<dbReference type="EC" id="3.4.25.1" evidence="9 10"/>
<feature type="chain" id="PRO_5023971595" description="Proteasome subunit beta" evidence="9">
    <location>
        <begin position="57"/>
        <end position="284"/>
    </location>
</feature>